<feature type="transmembrane region" description="Helical" evidence="6">
    <location>
        <begin position="125"/>
        <end position="145"/>
    </location>
</feature>
<evidence type="ECO:0008006" key="9">
    <source>
        <dbReference type="Google" id="ProtNLM"/>
    </source>
</evidence>
<keyword evidence="8" id="KW-1185">Reference proteome</keyword>
<proteinExistence type="predicted"/>
<keyword evidence="5 6" id="KW-0472">Membrane</keyword>
<feature type="transmembrane region" description="Helical" evidence="6">
    <location>
        <begin position="239"/>
        <end position="262"/>
    </location>
</feature>
<dbReference type="Proteomes" id="UP000277498">
    <property type="component" value="Unassembled WGS sequence"/>
</dbReference>
<keyword evidence="4 6" id="KW-1133">Transmembrane helix</keyword>
<dbReference type="PANTHER" id="PTHR30250">
    <property type="entry name" value="PST FAMILY PREDICTED COLANIC ACID TRANSPORTER"/>
    <property type="match status" value="1"/>
</dbReference>
<protein>
    <recommendedName>
        <fullName evidence="9">Polysaccharide biosynthesis protein</fullName>
    </recommendedName>
</protein>
<evidence type="ECO:0000256" key="6">
    <source>
        <dbReference type="SAM" id="Phobius"/>
    </source>
</evidence>
<feature type="transmembrane region" description="Helical" evidence="6">
    <location>
        <begin position="12"/>
        <end position="32"/>
    </location>
</feature>
<evidence type="ECO:0000256" key="4">
    <source>
        <dbReference type="ARBA" id="ARBA00022989"/>
    </source>
</evidence>
<dbReference type="PANTHER" id="PTHR30250:SF26">
    <property type="entry name" value="PSMA PROTEIN"/>
    <property type="match status" value="1"/>
</dbReference>
<name>A0A3P5XXP4_9RHOB</name>
<evidence type="ECO:0000256" key="1">
    <source>
        <dbReference type="ARBA" id="ARBA00004651"/>
    </source>
</evidence>
<keyword evidence="2" id="KW-1003">Cell membrane</keyword>
<feature type="transmembrane region" description="Helical" evidence="6">
    <location>
        <begin position="342"/>
        <end position="364"/>
    </location>
</feature>
<dbReference type="InterPro" id="IPR050833">
    <property type="entry name" value="Poly_Biosynth_Transport"/>
</dbReference>
<dbReference type="EMBL" id="UXAW01000138">
    <property type="protein sequence ID" value="VDC33967.1"/>
    <property type="molecule type" value="Genomic_DNA"/>
</dbReference>
<feature type="transmembrane region" description="Helical" evidence="6">
    <location>
        <begin position="371"/>
        <end position="389"/>
    </location>
</feature>
<organism evidence="7 8">
    <name type="scientific">Pseudogemmobacter humi</name>
    <dbReference type="NCBI Taxonomy" id="2483812"/>
    <lineage>
        <taxon>Bacteria</taxon>
        <taxon>Pseudomonadati</taxon>
        <taxon>Pseudomonadota</taxon>
        <taxon>Alphaproteobacteria</taxon>
        <taxon>Rhodobacterales</taxon>
        <taxon>Paracoccaceae</taxon>
        <taxon>Pseudogemmobacter</taxon>
    </lineage>
</organism>
<sequence length="429" mass="45830">MVGRNLLAQLYSQVVTFAIQLGTVPFLIMAWGVDRFGVWLLLTAIPSYLALADFGFTFIAKNDMTMRVAKGDRNGALVTYQSIFVLLLIGCTGFAAALTLGVLAAPLDHWFDLGEESLSTAREVLLLQFGAVLVYQFFLLSCAGLRCEGMAATEASLAATSRLVEAMGVVGVALSGGGLVAAAIVGLVVRMGFTIGTLGWLARKAPWLRLSFAHLERARLQALAGPSLSYMLVPISNALLIQAPLVILGAFATPAAVALFGVTRTVARLGMSGANMLAYAFTPEYSHAAGAGDTLRFQRSLKRHLVLFLIGFALYLALCLPFGSLGVQMISGGKIAPVTTLVWLMVAGVALEMLWNSLFAPLVALNRHRHLPVLMTSAAAVAILASLAWPTTTGVALMILLAQAGMFTTVALEFRRSHMRQQIQDRDRV</sequence>
<keyword evidence="3 6" id="KW-0812">Transmembrane</keyword>
<evidence type="ECO:0000313" key="7">
    <source>
        <dbReference type="EMBL" id="VDC33967.1"/>
    </source>
</evidence>
<reference evidence="7 8" key="1">
    <citation type="submission" date="2018-11" db="EMBL/GenBank/DDBJ databases">
        <authorList>
            <person name="Criscuolo A."/>
        </authorList>
    </citation>
    <scope>NUCLEOTIDE SEQUENCE [LARGE SCALE GENOMIC DNA]</scope>
    <source>
        <strain evidence="7">ACIP111625</strain>
    </source>
</reference>
<evidence type="ECO:0000256" key="5">
    <source>
        <dbReference type="ARBA" id="ARBA00023136"/>
    </source>
</evidence>
<feature type="transmembrane region" description="Helical" evidence="6">
    <location>
        <begin position="305"/>
        <end position="330"/>
    </location>
</feature>
<evidence type="ECO:0000256" key="2">
    <source>
        <dbReference type="ARBA" id="ARBA00022475"/>
    </source>
</evidence>
<dbReference type="AlphaFoldDB" id="A0A3P5XXP4"/>
<accession>A0A3P5XXP4</accession>
<feature type="transmembrane region" description="Helical" evidence="6">
    <location>
        <begin position="395"/>
        <end position="414"/>
    </location>
</feature>
<evidence type="ECO:0000256" key="3">
    <source>
        <dbReference type="ARBA" id="ARBA00022692"/>
    </source>
</evidence>
<feature type="transmembrane region" description="Helical" evidence="6">
    <location>
        <begin position="80"/>
        <end position="105"/>
    </location>
</feature>
<feature type="transmembrane region" description="Helical" evidence="6">
    <location>
        <begin position="166"/>
        <end position="189"/>
    </location>
</feature>
<evidence type="ECO:0000313" key="8">
    <source>
        <dbReference type="Proteomes" id="UP000277498"/>
    </source>
</evidence>
<comment type="subcellular location">
    <subcellularLocation>
        <location evidence="1">Cell membrane</location>
        <topology evidence="1">Multi-pass membrane protein</topology>
    </subcellularLocation>
</comment>
<gene>
    <name evidence="7" type="ORF">XINFAN_04168</name>
</gene>
<dbReference type="GO" id="GO:0005886">
    <property type="term" value="C:plasma membrane"/>
    <property type="evidence" value="ECO:0007669"/>
    <property type="project" value="UniProtKB-SubCell"/>
</dbReference>
<feature type="transmembrane region" description="Helical" evidence="6">
    <location>
        <begin position="38"/>
        <end position="59"/>
    </location>
</feature>